<sequence>MPHGKFEIYKDRSGEYRFRLKAANGQTIAIGQGYSSKASCMKGIASIRKNAPDAEIIELEL</sequence>
<proteinExistence type="predicted"/>
<dbReference type="Pfam" id="PF07411">
    <property type="entry name" value="DUF1508"/>
    <property type="match status" value="1"/>
</dbReference>
<protein>
    <submittedName>
        <fullName evidence="2">YegP family protein</fullName>
    </submittedName>
</protein>
<evidence type="ECO:0000259" key="1">
    <source>
        <dbReference type="Pfam" id="PF07411"/>
    </source>
</evidence>
<dbReference type="InterPro" id="IPR010879">
    <property type="entry name" value="DUF1508"/>
</dbReference>
<organism evidence="2 3">
    <name type="scientific">Methanogenium marinum</name>
    <dbReference type="NCBI Taxonomy" id="348610"/>
    <lineage>
        <taxon>Archaea</taxon>
        <taxon>Methanobacteriati</taxon>
        <taxon>Methanobacteriota</taxon>
        <taxon>Stenosarchaea group</taxon>
        <taxon>Methanomicrobia</taxon>
        <taxon>Methanomicrobiales</taxon>
        <taxon>Methanomicrobiaceae</taxon>
        <taxon>Methanogenium</taxon>
    </lineage>
</organism>
<dbReference type="Gene3D" id="3.30.160.160">
    <property type="entry name" value="YegP-like"/>
    <property type="match status" value="1"/>
</dbReference>
<dbReference type="GeneID" id="79951687"/>
<evidence type="ECO:0000313" key="3">
    <source>
        <dbReference type="Proteomes" id="UP001143747"/>
    </source>
</evidence>
<evidence type="ECO:0000313" key="2">
    <source>
        <dbReference type="EMBL" id="MDE4907220.1"/>
    </source>
</evidence>
<name>A0A9Q4KND8_9EURY</name>
<dbReference type="PANTHER" id="PTHR40606:SF1">
    <property type="entry name" value="UPF0339 PROTEIN YEGP"/>
    <property type="match status" value="1"/>
</dbReference>
<dbReference type="RefSeq" id="WP_062398771.1">
    <property type="nucleotide sequence ID" value="NZ_JAKELO010000002.1"/>
</dbReference>
<accession>A0A9Q4KND8</accession>
<comment type="caution">
    <text evidence="2">The sequence shown here is derived from an EMBL/GenBank/DDBJ whole genome shotgun (WGS) entry which is preliminary data.</text>
</comment>
<dbReference type="Proteomes" id="UP001143747">
    <property type="component" value="Unassembled WGS sequence"/>
</dbReference>
<dbReference type="InterPro" id="IPR036913">
    <property type="entry name" value="YegP-like_sf"/>
</dbReference>
<dbReference type="AlphaFoldDB" id="A0A9Q4KND8"/>
<dbReference type="PANTHER" id="PTHR40606">
    <property type="match status" value="1"/>
</dbReference>
<reference evidence="2" key="1">
    <citation type="submission" date="2022-01" db="EMBL/GenBank/DDBJ databases">
        <title>Draft genome of Methanogenium marinum DSM 15558.</title>
        <authorList>
            <person name="Chen S.-C."/>
            <person name="You Y.-T."/>
        </authorList>
    </citation>
    <scope>NUCLEOTIDE SEQUENCE</scope>
    <source>
        <strain evidence="2">DSM 15558</strain>
    </source>
</reference>
<keyword evidence="3" id="KW-1185">Reference proteome</keyword>
<feature type="domain" description="DUF1508" evidence="1">
    <location>
        <begin position="11"/>
        <end position="58"/>
    </location>
</feature>
<dbReference type="SUPFAM" id="SSF160113">
    <property type="entry name" value="YegP-like"/>
    <property type="match status" value="1"/>
</dbReference>
<dbReference type="InterPro" id="IPR051141">
    <property type="entry name" value="UPF0339_domain"/>
</dbReference>
<gene>
    <name evidence="2" type="ORF">L0665_01080</name>
</gene>
<dbReference type="EMBL" id="JAKELO010000002">
    <property type="protein sequence ID" value="MDE4907220.1"/>
    <property type="molecule type" value="Genomic_DNA"/>
</dbReference>